<dbReference type="Proteomes" id="UP000078387">
    <property type="component" value="Unassembled WGS sequence"/>
</dbReference>
<dbReference type="VEuPathDB" id="AmoebaDB:KM1_082850"/>
<dbReference type="VEuPathDB" id="AmoebaDB:EHI5A_013320"/>
<dbReference type="eggNOG" id="ENOG502RH9Z">
    <property type="taxonomic scope" value="Eukaryota"/>
</dbReference>
<accession>A0A175JJK7</accession>
<dbReference type="VEuPathDB" id="AmoebaDB:EHI_035670"/>
<evidence type="ECO:0000313" key="4">
    <source>
        <dbReference type="Proteomes" id="UP000078387"/>
    </source>
</evidence>
<dbReference type="VEuPathDB" id="AmoebaDB:EHI8A_048980"/>
<organism evidence="3 4">
    <name type="scientific">Entamoeba histolytica</name>
    <dbReference type="NCBI Taxonomy" id="5759"/>
    <lineage>
        <taxon>Eukaryota</taxon>
        <taxon>Amoebozoa</taxon>
        <taxon>Evosea</taxon>
        <taxon>Archamoebae</taxon>
        <taxon>Mastigamoebida</taxon>
        <taxon>Entamoebidae</taxon>
        <taxon>Entamoeba</taxon>
    </lineage>
</organism>
<dbReference type="VEuPathDB" id="AmoebaDB:EHI7A_044330"/>
<evidence type="ECO:0000256" key="2">
    <source>
        <dbReference type="SAM" id="SignalP"/>
    </source>
</evidence>
<reference evidence="3 4" key="1">
    <citation type="submission" date="2016-05" db="EMBL/GenBank/DDBJ databases">
        <title>First whole genome sequencing of Entamoeba histolytica HM1:IMSS-clone-6.</title>
        <authorList>
            <person name="Mukherjee Avik.K."/>
            <person name="Izumyama S."/>
            <person name="Nakada-Tsukui K."/>
            <person name="Nozaki T."/>
        </authorList>
    </citation>
    <scope>NUCLEOTIDE SEQUENCE [LARGE SCALE GENOMIC DNA]</scope>
    <source>
        <strain evidence="3 4">HM1:IMSS clone 6</strain>
    </source>
</reference>
<feature type="coiled-coil region" evidence="1">
    <location>
        <begin position="37"/>
        <end position="102"/>
    </location>
</feature>
<feature type="signal peptide" evidence="2">
    <location>
        <begin position="1"/>
        <end position="17"/>
    </location>
</feature>
<keyword evidence="2" id="KW-0732">Signal</keyword>
<dbReference type="AlphaFoldDB" id="A0A175JJK7"/>
<feature type="chain" id="PRO_5008039918" evidence="2">
    <location>
        <begin position="18"/>
        <end position="144"/>
    </location>
</feature>
<comment type="caution">
    <text evidence="3">The sequence shown here is derived from an EMBL/GenBank/DDBJ whole genome shotgun (WGS) entry which is preliminary data.</text>
</comment>
<gene>
    <name evidence="3" type="ORF">CL6EHI_035670</name>
</gene>
<protein>
    <submittedName>
        <fullName evidence="3">Uncharacterized protein</fullName>
    </submittedName>
</protein>
<name>A0A175JJK7_ENTHI</name>
<keyword evidence="1" id="KW-0175">Coiled coil</keyword>
<evidence type="ECO:0000256" key="1">
    <source>
        <dbReference type="SAM" id="Coils"/>
    </source>
</evidence>
<sequence length="144" mass="16875">MVNAFAVLFLTFSMVYAQIDLSGGDPLFATPTVSPTIQRVETAIKALDQKLKQVEEVERLALIALDNEFRIKPKLGRSVMDRMVQQQRIKELKEMCRRAKELEPRLLQKMREVLQILPKRERFRLIRRINLRYRFSLGTELDTA</sequence>
<proteinExistence type="predicted"/>
<dbReference type="EMBL" id="BDEQ01000001">
    <property type="protein sequence ID" value="GAT93656.1"/>
    <property type="molecule type" value="Genomic_DNA"/>
</dbReference>
<evidence type="ECO:0000313" key="3">
    <source>
        <dbReference type="EMBL" id="GAT93656.1"/>
    </source>
</evidence>